<dbReference type="GO" id="GO:0019441">
    <property type="term" value="P:L-tryptophan catabolic process to kynurenine"/>
    <property type="evidence" value="ECO:0007669"/>
    <property type="project" value="InterPro"/>
</dbReference>
<dbReference type="AlphaFoldDB" id="A0AA39GG76"/>
<dbReference type="InterPro" id="IPR037175">
    <property type="entry name" value="KFase_sf"/>
</dbReference>
<evidence type="ECO:0000313" key="3">
    <source>
        <dbReference type="Proteomes" id="UP001175261"/>
    </source>
</evidence>
<organism evidence="2 3">
    <name type="scientific">Sarocladium strictum</name>
    <name type="common">Black bundle disease fungus</name>
    <name type="synonym">Acremonium strictum</name>
    <dbReference type="NCBI Taxonomy" id="5046"/>
    <lineage>
        <taxon>Eukaryota</taxon>
        <taxon>Fungi</taxon>
        <taxon>Dikarya</taxon>
        <taxon>Ascomycota</taxon>
        <taxon>Pezizomycotina</taxon>
        <taxon>Sordariomycetes</taxon>
        <taxon>Hypocreomycetidae</taxon>
        <taxon>Hypocreales</taxon>
        <taxon>Sarocladiaceae</taxon>
        <taxon>Sarocladium</taxon>
    </lineage>
</organism>
<dbReference type="SUPFAM" id="SSF102198">
    <property type="entry name" value="Putative cyclase"/>
    <property type="match status" value="1"/>
</dbReference>
<evidence type="ECO:0000256" key="1">
    <source>
        <dbReference type="ARBA" id="ARBA00007865"/>
    </source>
</evidence>
<dbReference type="Gene3D" id="3.50.30.50">
    <property type="entry name" value="Putative cyclase"/>
    <property type="match status" value="1"/>
</dbReference>
<sequence>MKASDLPKWKDMPPVEGQPHGCAWGLFDRDGVKDELGTLNLLTPEVVLRAKEEIKTGQTVALNWGLDKLHDETFGRSVLRHEFVDWREKPGFAFYSWDDEIAINTQTGSQWDGLRHWGHSKTGCYYNGHKHDEVTKGGHLGIENWTKRGGIVGRGILLDYVAYAARNNISYSPMSSHAITVSDLEAMARDCNITFLPGDILLLRTGWTKWYDAAGPSDRSRFVTNAYAWCGVRGCEETMAWVWDGRFAAVASDSNGFEVVPMADEEWRMHDFLLAMWGMPIGEMWDLEALAGRCALEGRWSFMLTSAPLNLRGGCASPPNALAIF</sequence>
<dbReference type="InterPro" id="IPR007325">
    <property type="entry name" value="KFase/CYL"/>
</dbReference>
<dbReference type="EMBL" id="JAPDFR010000005">
    <property type="protein sequence ID" value="KAK0386768.1"/>
    <property type="molecule type" value="Genomic_DNA"/>
</dbReference>
<dbReference type="Proteomes" id="UP001175261">
    <property type="component" value="Unassembled WGS sequence"/>
</dbReference>
<dbReference type="PANTHER" id="PTHR34861:SF10">
    <property type="entry name" value="CYCLASE"/>
    <property type="match status" value="1"/>
</dbReference>
<evidence type="ECO:0000313" key="2">
    <source>
        <dbReference type="EMBL" id="KAK0386768.1"/>
    </source>
</evidence>
<name>A0AA39GG76_SARSR</name>
<comment type="similarity">
    <text evidence="1">Belongs to the Cyclase 1 superfamily.</text>
</comment>
<comment type="caution">
    <text evidence="2">The sequence shown here is derived from an EMBL/GenBank/DDBJ whole genome shotgun (WGS) entry which is preliminary data.</text>
</comment>
<protein>
    <recommendedName>
        <fullName evidence="4">Cyclase</fullName>
    </recommendedName>
</protein>
<reference evidence="2" key="1">
    <citation type="submission" date="2022-10" db="EMBL/GenBank/DDBJ databases">
        <title>Determination and structural analysis of whole genome sequence of Sarocladium strictum F4-1.</title>
        <authorList>
            <person name="Hu L."/>
            <person name="Jiang Y."/>
        </authorList>
    </citation>
    <scope>NUCLEOTIDE SEQUENCE</scope>
    <source>
        <strain evidence="2">F4-1</strain>
    </source>
</reference>
<evidence type="ECO:0008006" key="4">
    <source>
        <dbReference type="Google" id="ProtNLM"/>
    </source>
</evidence>
<proteinExistence type="inferred from homology"/>
<dbReference type="PANTHER" id="PTHR34861">
    <property type="match status" value="1"/>
</dbReference>
<dbReference type="GO" id="GO:0004061">
    <property type="term" value="F:arylformamidase activity"/>
    <property type="evidence" value="ECO:0007669"/>
    <property type="project" value="InterPro"/>
</dbReference>
<keyword evidence="3" id="KW-1185">Reference proteome</keyword>
<accession>A0AA39GG76</accession>
<gene>
    <name evidence="2" type="ORF">NLU13_6604</name>
</gene>
<dbReference type="Pfam" id="PF04199">
    <property type="entry name" value="Cyclase"/>
    <property type="match status" value="1"/>
</dbReference>